<dbReference type="PANTHER" id="PTHR31744">
    <property type="entry name" value="PROTEIN CUP-SHAPED COTYLEDON 2-RELATED"/>
    <property type="match status" value="1"/>
</dbReference>
<keyword evidence="2" id="KW-0238">DNA-binding</keyword>
<dbReference type="GO" id="GO:0006355">
    <property type="term" value="P:regulation of DNA-templated transcription"/>
    <property type="evidence" value="ECO:0007669"/>
    <property type="project" value="InterPro"/>
</dbReference>
<evidence type="ECO:0000256" key="4">
    <source>
        <dbReference type="ARBA" id="ARBA00023242"/>
    </source>
</evidence>
<dbReference type="Proteomes" id="UP000636709">
    <property type="component" value="Unassembled WGS sequence"/>
</dbReference>
<evidence type="ECO:0000256" key="5">
    <source>
        <dbReference type="SAM" id="MobiDB-lite"/>
    </source>
</evidence>
<evidence type="ECO:0000259" key="6">
    <source>
        <dbReference type="PROSITE" id="PS51005"/>
    </source>
</evidence>
<dbReference type="InterPro" id="IPR036093">
    <property type="entry name" value="NAC_dom_sf"/>
</dbReference>
<organism evidence="7 8">
    <name type="scientific">Digitaria exilis</name>
    <dbReference type="NCBI Taxonomy" id="1010633"/>
    <lineage>
        <taxon>Eukaryota</taxon>
        <taxon>Viridiplantae</taxon>
        <taxon>Streptophyta</taxon>
        <taxon>Embryophyta</taxon>
        <taxon>Tracheophyta</taxon>
        <taxon>Spermatophyta</taxon>
        <taxon>Magnoliopsida</taxon>
        <taxon>Liliopsida</taxon>
        <taxon>Poales</taxon>
        <taxon>Poaceae</taxon>
        <taxon>PACMAD clade</taxon>
        <taxon>Panicoideae</taxon>
        <taxon>Panicodae</taxon>
        <taxon>Paniceae</taxon>
        <taxon>Anthephorinae</taxon>
        <taxon>Digitaria</taxon>
    </lineage>
</organism>
<dbReference type="SUPFAM" id="SSF101941">
    <property type="entry name" value="NAC domain"/>
    <property type="match status" value="1"/>
</dbReference>
<dbReference type="PANTHER" id="PTHR31744:SF96">
    <property type="entry name" value="NAC DOMAIN-CONTAINING PROTEIN 21_22"/>
    <property type="match status" value="1"/>
</dbReference>
<keyword evidence="8" id="KW-1185">Reference proteome</keyword>
<reference evidence="7" key="1">
    <citation type="submission" date="2020-07" db="EMBL/GenBank/DDBJ databases">
        <title>Genome sequence and genetic diversity analysis of an under-domesticated orphan crop, white fonio (Digitaria exilis).</title>
        <authorList>
            <person name="Bennetzen J.L."/>
            <person name="Chen S."/>
            <person name="Ma X."/>
            <person name="Wang X."/>
            <person name="Yssel A.E.J."/>
            <person name="Chaluvadi S.R."/>
            <person name="Johnson M."/>
            <person name="Gangashetty P."/>
            <person name="Hamidou F."/>
            <person name="Sanogo M.D."/>
            <person name="Zwaenepoel A."/>
            <person name="Wallace J."/>
            <person name="Van De Peer Y."/>
            <person name="Van Deynze A."/>
        </authorList>
    </citation>
    <scope>NUCLEOTIDE SEQUENCE</scope>
    <source>
        <tissue evidence="7">Leaves</tissue>
    </source>
</reference>
<feature type="region of interest" description="Disordered" evidence="5">
    <location>
        <begin position="229"/>
        <end position="255"/>
    </location>
</feature>
<protein>
    <recommendedName>
        <fullName evidence="6">NAC domain-containing protein</fullName>
    </recommendedName>
</protein>
<name>A0A835AGY0_9POAL</name>
<evidence type="ECO:0000256" key="1">
    <source>
        <dbReference type="ARBA" id="ARBA00023015"/>
    </source>
</evidence>
<dbReference type="Pfam" id="PF02365">
    <property type="entry name" value="NAM"/>
    <property type="match status" value="1"/>
</dbReference>
<dbReference type="EMBL" id="JACEFO010002479">
    <property type="protein sequence ID" value="KAF8658713.1"/>
    <property type="molecule type" value="Genomic_DNA"/>
</dbReference>
<keyword evidence="4" id="KW-0539">Nucleus</keyword>
<dbReference type="InterPro" id="IPR003441">
    <property type="entry name" value="NAC-dom"/>
</dbReference>
<feature type="compositionally biased region" description="Low complexity" evidence="5">
    <location>
        <begin position="229"/>
        <end position="243"/>
    </location>
</feature>
<evidence type="ECO:0000313" key="7">
    <source>
        <dbReference type="EMBL" id="KAF8658713.1"/>
    </source>
</evidence>
<proteinExistence type="predicted"/>
<dbReference type="Gramene" id="Dexi4A01G0020660.1">
    <property type="protein sequence ID" value="Dexi4A01G0020660.1:cds"/>
    <property type="gene ID" value="Dexi4A01G0020660"/>
</dbReference>
<keyword evidence="1" id="KW-0805">Transcription regulation</keyword>
<dbReference type="AlphaFoldDB" id="A0A835AGY0"/>
<dbReference type="Gene3D" id="2.170.150.80">
    <property type="entry name" value="NAC domain"/>
    <property type="match status" value="1"/>
</dbReference>
<evidence type="ECO:0000313" key="8">
    <source>
        <dbReference type="Proteomes" id="UP000636709"/>
    </source>
</evidence>
<sequence length="307" mass="34330">MAMNSLSMVEARLPPGFRFHPRDDELVLDYLARKLGEAGGGGGGAVVMSIYGCPTMVDVDLNKCEPWDLPDIACIGGKEWYFYSLRDRKYATGQRTNRATDSGYWKATGKDRPISRKGLLVGMRKTLVFYQGRAPKGKKTEWVMHEFRMEGQGDPMKLPFKQEDWVLCRVFYKSRATIAKPPTENSSYNIDAATTSLPPLIDNYNNTISFDQPGSVQNLEGYEQVPCFSNNPSQPSSSMNAPPTSSAMADHQEQHMGKSIKEVLMSQFGRFDAAGNVKRETPQSNFSQDGFEYLADSGFTQMWNSFG</sequence>
<comment type="caution">
    <text evidence="7">The sequence shown here is derived from an EMBL/GenBank/DDBJ whole genome shotgun (WGS) entry which is preliminary data.</text>
</comment>
<keyword evidence="3" id="KW-0804">Transcription</keyword>
<dbReference type="OrthoDB" id="744205at2759"/>
<gene>
    <name evidence="7" type="ORF">HU200_059189</name>
</gene>
<evidence type="ECO:0000256" key="2">
    <source>
        <dbReference type="ARBA" id="ARBA00023125"/>
    </source>
</evidence>
<feature type="domain" description="NAC" evidence="6">
    <location>
        <begin position="13"/>
        <end position="173"/>
    </location>
</feature>
<dbReference type="GO" id="GO:0003677">
    <property type="term" value="F:DNA binding"/>
    <property type="evidence" value="ECO:0007669"/>
    <property type="project" value="UniProtKB-KW"/>
</dbReference>
<dbReference type="PROSITE" id="PS51005">
    <property type="entry name" value="NAC"/>
    <property type="match status" value="1"/>
</dbReference>
<accession>A0A835AGY0</accession>
<evidence type="ECO:0000256" key="3">
    <source>
        <dbReference type="ARBA" id="ARBA00023163"/>
    </source>
</evidence>